<feature type="compositionally biased region" description="Polar residues" evidence="3">
    <location>
        <begin position="1068"/>
        <end position="1084"/>
    </location>
</feature>
<proteinExistence type="predicted"/>
<organism evidence="6 7">
    <name type="scientific">Danionella cerebrum</name>
    <dbReference type="NCBI Taxonomy" id="2873325"/>
    <lineage>
        <taxon>Eukaryota</taxon>
        <taxon>Metazoa</taxon>
        <taxon>Chordata</taxon>
        <taxon>Craniata</taxon>
        <taxon>Vertebrata</taxon>
        <taxon>Euteleostomi</taxon>
        <taxon>Actinopterygii</taxon>
        <taxon>Neopterygii</taxon>
        <taxon>Teleostei</taxon>
        <taxon>Ostariophysi</taxon>
        <taxon>Cypriniformes</taxon>
        <taxon>Danionidae</taxon>
        <taxon>Danioninae</taxon>
        <taxon>Danionella</taxon>
    </lineage>
</organism>
<evidence type="ECO:0000313" key="6">
    <source>
        <dbReference type="EMBL" id="TRY95469.1"/>
    </source>
</evidence>
<dbReference type="InterPro" id="IPR036034">
    <property type="entry name" value="PDZ_sf"/>
</dbReference>
<evidence type="ECO:0000313" key="7">
    <source>
        <dbReference type="Proteomes" id="UP000316079"/>
    </source>
</evidence>
<sequence>MGISRKRHGFCLLLSRERSCLPQTPGTSRCVSRLGSSSDVDLDLQRKMKMMKIQQQKMKMMKRIQKYDSRDSRETQVRTMTRTTRSRSGRSLSVSLDEEQKSSVNGGACVQRTRRKLYNATPRHVLLVRSCLPRSGAENQRTRESRTDCGDRKKLFRHFTVGSFDSIDSTSDCVTEQRTVILQKQDNEGFGFVLRGAKADTPIEEFVPTAAFPALQYLESVDEGGAAWRTGLRSGDFLTEVNQQNVVKMGHPPPPPKRAPTTALSMRSKSMTSELEELDKAEEAVHPQKLMKHENKVEKTVSIKTRPKGRFMTVEFNQGQCSEGVAGVPPNVPERAHGSCIRVQKSSMKRQKSIGIAGEEKKRLIPPLVKFSRSLSMPDTSEDIPPPPGISPPSPPYKMSVSIAQTYEPNHSIYTENRCHTIERDMLGHHRQNFDSYDCSTHPGISVHNRTHVPENPYLDAVSKTLYIPPKPVRRKGILVKQPNVEDSPEKTCSISIPTIIVKEPSTSSSGKSSRGSSMENESSVLEGPGQLRPEGGYIRNPFAAAIAGAVRNREKRLEARKNSPAFLSMDLGDEDPLIPPPRLRQSVSVDEGLYESEKNLQDALDPQIFLMGSSLDECEGNTTDFTIPVPRTEPLTARSWSHPESDRFISLDGDLRTQRSGKAHSHLSLVLGQTGGVNRAQKDQVPVPPPRGEPQQGNLNHPLFIDTKLQSNAKAAAAQQKDYGGSMRPTRESTHHLVKAIETNPSEQMKNAYNLSKQTCAGLLMVQTQDKNKSLEMTQSDAFKQEESLALGSTPNDSNIKKPNPDFQLKSTPVEPSVGFTCNIPPPVLSSLDLDEDFDLTEPVPPPLEFANSIDVPEDQVAEILKQNKNNKTRGAVSIYHSHSSTNSSCLVSYTGPHTYPPPPPEILEMVTDSGIEENDSRNSTGDHRFEGNSTLSTVSSISTLSSEGIEDACMAYANGCILLDRPPVPPKPKSKPISKSNVFFRDSLKQESVESIGEPPPAPPPPLRGVIQSEPHKTQGKHHHELSNTILPNEDPKANWLSQTSESKSSTVTSIHSPPTPRPESARSSSLPGSVNSPTLTDVFSLPSPPTANADQCLSLSSVSSRSLTPLTMFNVDKPFIDKPVLLWTRHDVVDWLQSLSLAEHTKAFLENEIEGAHLPNLTKEDLMDLGVTRVGHRMNIEKALKLLMER</sequence>
<dbReference type="PROSITE" id="PS50106">
    <property type="entry name" value="PDZ"/>
    <property type="match status" value="1"/>
</dbReference>
<dbReference type="GO" id="GO:0043197">
    <property type="term" value="C:dendritic spine"/>
    <property type="evidence" value="ECO:0007669"/>
    <property type="project" value="TreeGrafter"/>
</dbReference>
<dbReference type="GO" id="GO:0045211">
    <property type="term" value="C:postsynaptic membrane"/>
    <property type="evidence" value="ECO:0007669"/>
    <property type="project" value="TreeGrafter"/>
</dbReference>
<dbReference type="CDD" id="cd09506">
    <property type="entry name" value="SAM_Shank1_2_3"/>
    <property type="match status" value="1"/>
</dbReference>
<evidence type="ECO:0008006" key="8">
    <source>
        <dbReference type="Google" id="ProtNLM"/>
    </source>
</evidence>
<protein>
    <recommendedName>
        <fullName evidence="8">SAM domain-containing protein</fullName>
    </recommendedName>
</protein>
<evidence type="ECO:0000256" key="1">
    <source>
        <dbReference type="ARBA" id="ARBA00023018"/>
    </source>
</evidence>
<dbReference type="Pfam" id="PF00536">
    <property type="entry name" value="SAM_1"/>
    <property type="match status" value="1"/>
</dbReference>
<evidence type="ECO:0000259" key="5">
    <source>
        <dbReference type="PROSITE" id="PS50106"/>
    </source>
</evidence>
<dbReference type="GO" id="GO:0014069">
    <property type="term" value="C:postsynaptic density"/>
    <property type="evidence" value="ECO:0007669"/>
    <property type="project" value="UniProtKB-SubCell"/>
</dbReference>
<dbReference type="Gene3D" id="1.10.150.50">
    <property type="entry name" value="Transcription Factor, Ets-1"/>
    <property type="match status" value="1"/>
</dbReference>
<feature type="region of interest" description="Disordered" evidence="3">
    <location>
        <begin position="502"/>
        <end position="536"/>
    </location>
</feature>
<dbReference type="InterPro" id="IPR001660">
    <property type="entry name" value="SAM"/>
</dbReference>
<dbReference type="SUPFAM" id="SSF50156">
    <property type="entry name" value="PDZ domain-like"/>
    <property type="match status" value="1"/>
</dbReference>
<feature type="domain" description="PDZ" evidence="5">
    <location>
        <begin position="179"/>
        <end position="251"/>
    </location>
</feature>
<feature type="region of interest" description="Disordered" evidence="3">
    <location>
        <begin position="69"/>
        <end position="99"/>
    </location>
</feature>
<keyword evidence="1" id="KW-0770">Synapse</keyword>
<evidence type="ECO:0000259" key="4">
    <source>
        <dbReference type="PROSITE" id="PS50105"/>
    </source>
</evidence>
<evidence type="ECO:0000256" key="2">
    <source>
        <dbReference type="ARBA" id="ARBA00034105"/>
    </source>
</evidence>
<evidence type="ECO:0000256" key="3">
    <source>
        <dbReference type="SAM" id="MobiDB-lite"/>
    </source>
</evidence>
<dbReference type="OrthoDB" id="445896at2759"/>
<dbReference type="EMBL" id="SRMA01025363">
    <property type="protein sequence ID" value="TRY95469.1"/>
    <property type="molecule type" value="Genomic_DNA"/>
</dbReference>
<dbReference type="SMART" id="SM00454">
    <property type="entry name" value="SAM"/>
    <property type="match status" value="1"/>
</dbReference>
<dbReference type="Proteomes" id="UP000316079">
    <property type="component" value="Unassembled WGS sequence"/>
</dbReference>
<dbReference type="PROSITE" id="PS50105">
    <property type="entry name" value="SAM_DOMAIN"/>
    <property type="match status" value="1"/>
</dbReference>
<feature type="compositionally biased region" description="Basic and acidic residues" evidence="3">
    <location>
        <begin position="920"/>
        <end position="932"/>
    </location>
</feature>
<comment type="subcellular location">
    <subcellularLocation>
        <location evidence="2">Postsynaptic density</location>
    </subcellularLocation>
</comment>
<dbReference type="SUPFAM" id="SSF47769">
    <property type="entry name" value="SAM/Pointed domain"/>
    <property type="match status" value="1"/>
</dbReference>
<dbReference type="InterPro" id="IPR013761">
    <property type="entry name" value="SAM/pointed_sf"/>
</dbReference>
<dbReference type="GO" id="GO:0035255">
    <property type="term" value="F:ionotropic glutamate receptor binding"/>
    <property type="evidence" value="ECO:0007669"/>
    <property type="project" value="TreeGrafter"/>
</dbReference>
<keyword evidence="7" id="KW-1185">Reference proteome</keyword>
<dbReference type="InterPro" id="IPR001478">
    <property type="entry name" value="PDZ"/>
</dbReference>
<feature type="domain" description="SAM" evidence="4">
    <location>
        <begin position="1130"/>
        <end position="1193"/>
    </location>
</feature>
<dbReference type="Pfam" id="PF00595">
    <property type="entry name" value="PDZ"/>
    <property type="match status" value="1"/>
</dbReference>
<feature type="compositionally biased region" description="Pro residues" evidence="3">
    <location>
        <begin position="1000"/>
        <end position="1009"/>
    </location>
</feature>
<dbReference type="PANTHER" id="PTHR24135">
    <property type="entry name" value="SH3 AND MULTIPLE ANKYRIN REPEAT DOMAINS PROTEIN"/>
    <property type="match status" value="1"/>
</dbReference>
<accession>A0A553QZT8</accession>
<feature type="compositionally biased region" description="Low complexity" evidence="3">
    <location>
        <begin position="506"/>
        <end position="524"/>
    </location>
</feature>
<comment type="caution">
    <text evidence="6">The sequence shown here is derived from an EMBL/GenBank/DDBJ whole genome shotgun (WGS) entry which is preliminary data.</text>
</comment>
<feature type="region of interest" description="Disordered" evidence="3">
    <location>
        <begin position="992"/>
        <end position="1090"/>
    </location>
</feature>
<dbReference type="STRING" id="623744.A0A553QZT8"/>
<dbReference type="PANTHER" id="PTHR24135:SF17">
    <property type="entry name" value="SH3 AND MULTIPLE ANKYRIN REPEAT DOMAINS PROTEIN 2"/>
    <property type="match status" value="1"/>
</dbReference>
<dbReference type="GO" id="GO:0030160">
    <property type="term" value="F:synaptic receptor adaptor activity"/>
    <property type="evidence" value="ECO:0007669"/>
    <property type="project" value="TreeGrafter"/>
</dbReference>
<dbReference type="Gene3D" id="2.30.42.10">
    <property type="match status" value="1"/>
</dbReference>
<dbReference type="InterPro" id="IPR051569">
    <property type="entry name" value="SHANK"/>
</dbReference>
<dbReference type="FunFam" id="1.10.150.50:FF:000006">
    <property type="entry name" value="SH3 and multiple ankyrin repeat domains protein 2"/>
    <property type="match status" value="1"/>
</dbReference>
<feature type="compositionally biased region" description="Polar residues" evidence="3">
    <location>
        <begin position="1042"/>
        <end position="1059"/>
    </location>
</feature>
<feature type="region of interest" description="Disordered" evidence="3">
    <location>
        <begin position="918"/>
        <end position="938"/>
    </location>
</feature>
<reference evidence="6 7" key="1">
    <citation type="journal article" date="2019" name="Sci. Data">
        <title>Hybrid genome assembly and annotation of Danionella translucida.</title>
        <authorList>
            <person name="Kadobianskyi M."/>
            <person name="Schulze L."/>
            <person name="Schuelke M."/>
            <person name="Judkewitz B."/>
        </authorList>
    </citation>
    <scope>NUCLEOTIDE SEQUENCE [LARGE SCALE GENOMIC DNA]</scope>
    <source>
        <strain evidence="6 7">Bolton</strain>
    </source>
</reference>
<name>A0A553QZT8_9TELE</name>
<dbReference type="AlphaFoldDB" id="A0A553QZT8"/>
<gene>
    <name evidence="6" type="ORF">DNTS_000441</name>
</gene>